<dbReference type="HOGENOM" id="CLU_029501_2_0_1"/>
<feature type="region of interest" description="Disordered" evidence="3">
    <location>
        <begin position="215"/>
        <end position="253"/>
    </location>
</feature>
<dbReference type="eggNOG" id="KOG1331">
    <property type="taxonomic scope" value="Eukaryota"/>
</dbReference>
<dbReference type="Proteomes" id="UP000012174">
    <property type="component" value="Unassembled WGS sequence"/>
</dbReference>
<dbReference type="STRING" id="1287681.M7T0G6"/>
<dbReference type="EMBL" id="KB705463">
    <property type="protein sequence ID" value="EMR72399.1"/>
    <property type="molecule type" value="Genomic_DNA"/>
</dbReference>
<dbReference type="InterPro" id="IPR051422">
    <property type="entry name" value="AlkB_tRNA_MeTrf/Diox"/>
</dbReference>
<accession>M7T0G6</accession>
<name>M7T0G6_EUTLA</name>
<dbReference type="PANTHER" id="PTHR13069:SF21">
    <property type="entry name" value="ALKYLATED DNA REPAIR PROTEIN ALKB HOMOLOG 8"/>
    <property type="match status" value="1"/>
</dbReference>
<dbReference type="GO" id="GO:0106335">
    <property type="term" value="F:tRNA (5-carboxymethyluridine(34)-5-O)-methyltransferase activity"/>
    <property type="evidence" value="ECO:0007669"/>
    <property type="project" value="TreeGrafter"/>
</dbReference>
<evidence type="ECO:0000313" key="5">
    <source>
        <dbReference type="Proteomes" id="UP000012174"/>
    </source>
</evidence>
<dbReference type="GO" id="GO:0000049">
    <property type="term" value="F:tRNA binding"/>
    <property type="evidence" value="ECO:0007669"/>
    <property type="project" value="TreeGrafter"/>
</dbReference>
<keyword evidence="1 4" id="KW-0489">Methyltransferase</keyword>
<dbReference type="KEGG" id="ela:UCREL1_550"/>
<proteinExistence type="predicted"/>
<dbReference type="GO" id="GO:0030488">
    <property type="term" value="P:tRNA methylation"/>
    <property type="evidence" value="ECO:0007669"/>
    <property type="project" value="TreeGrafter"/>
</dbReference>
<dbReference type="SUPFAM" id="SSF53335">
    <property type="entry name" value="S-adenosyl-L-methionine-dependent methyltransferases"/>
    <property type="match status" value="1"/>
</dbReference>
<dbReference type="GO" id="GO:0005737">
    <property type="term" value="C:cytoplasm"/>
    <property type="evidence" value="ECO:0007669"/>
    <property type="project" value="TreeGrafter"/>
</dbReference>
<protein>
    <submittedName>
        <fullName evidence="4">Putative trna (Uracil-5-)-methyltransferase trm9 protein</fullName>
    </submittedName>
</protein>
<feature type="compositionally biased region" description="Acidic residues" evidence="3">
    <location>
        <begin position="1"/>
        <end position="11"/>
    </location>
</feature>
<feature type="compositionally biased region" description="Basic residues" evidence="3">
    <location>
        <begin position="215"/>
        <end position="227"/>
    </location>
</feature>
<dbReference type="OrthoDB" id="271595at2759"/>
<evidence type="ECO:0000313" key="4">
    <source>
        <dbReference type="EMBL" id="EMR72399.1"/>
    </source>
</evidence>
<dbReference type="AlphaFoldDB" id="M7T0G6"/>
<dbReference type="GO" id="GO:0002098">
    <property type="term" value="P:tRNA wobble uridine modification"/>
    <property type="evidence" value="ECO:0007669"/>
    <property type="project" value="TreeGrafter"/>
</dbReference>
<dbReference type="InterPro" id="IPR029063">
    <property type="entry name" value="SAM-dependent_MTases_sf"/>
</dbReference>
<keyword evidence="2 4" id="KW-0808">Transferase</keyword>
<sequence length="299" mass="31387">MQPAEEEEEEGQQGAESPTAAPASAVSYEQQHVHGVYESIAPHFSATRHKPWPRVAAFLRAQQPGAVGVDVGCGNGKYLGVNPDVALLGSDYSAALVGLARGRSWEGVGGGGGGAAMASEAVGVADGLALPFRLGQEGDEGKGCKGVDFAICIAVLHHLSTKDRRIGGVKAILECLKGDGGTAMVYVWALEQGSSRRGWDEGADQDRLVPWVMKAKPKPKPKPKLTKKGAPDSAATTSGSKPGESAAGDDQGGDKTYQRYYHLYKKGELEEDVVAAGGVVLESGYDQDNWWAIISRIEG</sequence>
<organism evidence="4 5">
    <name type="scientific">Eutypa lata (strain UCR-EL1)</name>
    <name type="common">Grapevine dieback disease fungus</name>
    <name type="synonym">Eutypa armeniacae</name>
    <dbReference type="NCBI Taxonomy" id="1287681"/>
    <lineage>
        <taxon>Eukaryota</taxon>
        <taxon>Fungi</taxon>
        <taxon>Dikarya</taxon>
        <taxon>Ascomycota</taxon>
        <taxon>Pezizomycotina</taxon>
        <taxon>Sordariomycetes</taxon>
        <taxon>Xylariomycetidae</taxon>
        <taxon>Xylariales</taxon>
        <taxon>Diatrypaceae</taxon>
        <taxon>Eutypa</taxon>
    </lineage>
</organism>
<dbReference type="OMA" id="VHEVYQQ"/>
<reference evidence="5" key="1">
    <citation type="journal article" date="2013" name="Genome Announc.">
        <title>Draft genome sequence of the grapevine dieback fungus Eutypa lata UCR-EL1.</title>
        <authorList>
            <person name="Blanco-Ulate B."/>
            <person name="Rolshausen P.E."/>
            <person name="Cantu D."/>
        </authorList>
    </citation>
    <scope>NUCLEOTIDE SEQUENCE [LARGE SCALE GENOMIC DNA]</scope>
    <source>
        <strain evidence="5">UCR-EL1</strain>
    </source>
</reference>
<dbReference type="PANTHER" id="PTHR13069">
    <property type="entry name" value="ALKYLATED DNA REPAIR PROTEIN ALKB HOMOLOG 8"/>
    <property type="match status" value="1"/>
</dbReference>
<evidence type="ECO:0000256" key="2">
    <source>
        <dbReference type="ARBA" id="ARBA00022679"/>
    </source>
</evidence>
<evidence type="ECO:0000256" key="1">
    <source>
        <dbReference type="ARBA" id="ARBA00022603"/>
    </source>
</evidence>
<evidence type="ECO:0000256" key="3">
    <source>
        <dbReference type="SAM" id="MobiDB-lite"/>
    </source>
</evidence>
<dbReference type="GO" id="GO:0005634">
    <property type="term" value="C:nucleus"/>
    <property type="evidence" value="ECO:0007669"/>
    <property type="project" value="TreeGrafter"/>
</dbReference>
<gene>
    <name evidence="4" type="ORF">UCREL1_550</name>
</gene>
<dbReference type="Gene3D" id="3.40.50.150">
    <property type="entry name" value="Vaccinia Virus protein VP39"/>
    <property type="match status" value="1"/>
</dbReference>
<feature type="region of interest" description="Disordered" evidence="3">
    <location>
        <begin position="1"/>
        <end position="27"/>
    </location>
</feature>
<keyword evidence="5" id="KW-1185">Reference proteome</keyword>